<dbReference type="InterPro" id="IPR010982">
    <property type="entry name" value="Lambda_DNA-bd_dom_sf"/>
</dbReference>
<sequence>MTPAQCRAARGLVDWSQADLASAANVGLSTLRNFEAGRSVPMANNLTAIRAALEDAGVIFVAENGEGPGVRLRKAGGRT</sequence>
<proteinExistence type="predicted"/>
<protein>
    <submittedName>
        <fullName evidence="2 3">Transcriptional regulator</fullName>
    </submittedName>
</protein>
<dbReference type="EMBL" id="BSDO01000008">
    <property type="protein sequence ID" value="GLI24563.1"/>
    <property type="molecule type" value="Genomic_DNA"/>
</dbReference>
<dbReference type="Proteomes" id="UP001144397">
    <property type="component" value="Unassembled WGS sequence"/>
</dbReference>
<dbReference type="GeneID" id="95765011"/>
<evidence type="ECO:0000313" key="3">
    <source>
        <dbReference type="EMBL" id="MDR6335760.1"/>
    </source>
</evidence>
<dbReference type="RefSeq" id="WP_281809326.1">
    <property type="nucleotide sequence ID" value="NZ_BSDO01000008.1"/>
</dbReference>
<gene>
    <name evidence="3" type="ORF">GGQ86_004256</name>
    <name evidence="2" type="ORF">XFLAVUS301_42370</name>
</gene>
<dbReference type="PROSITE" id="PS50943">
    <property type="entry name" value="HTH_CROC1"/>
    <property type="match status" value="1"/>
</dbReference>
<evidence type="ECO:0000259" key="1">
    <source>
        <dbReference type="PROSITE" id="PS50943"/>
    </source>
</evidence>
<dbReference type="GO" id="GO:0003677">
    <property type="term" value="F:DNA binding"/>
    <property type="evidence" value="ECO:0007669"/>
    <property type="project" value="InterPro"/>
</dbReference>
<evidence type="ECO:0000313" key="2">
    <source>
        <dbReference type="EMBL" id="GLI24563.1"/>
    </source>
</evidence>
<name>A0A9W6CVD4_XANFL</name>
<reference evidence="2" key="1">
    <citation type="submission" date="2022-12" db="EMBL/GenBank/DDBJ databases">
        <title>Reference genome sequencing for broad-spectrum identification of bacterial and archaeal isolates by mass spectrometry.</title>
        <authorList>
            <person name="Sekiguchi Y."/>
            <person name="Tourlousse D.M."/>
        </authorList>
    </citation>
    <scope>NUCLEOTIDE SEQUENCE</scope>
    <source>
        <strain evidence="2">301</strain>
    </source>
</reference>
<evidence type="ECO:0000313" key="4">
    <source>
        <dbReference type="Proteomes" id="UP001144397"/>
    </source>
</evidence>
<reference evidence="3 5" key="2">
    <citation type="submission" date="2023-07" db="EMBL/GenBank/DDBJ databases">
        <title>Genomic Encyclopedia of Type Strains, Phase IV (KMG-IV): sequencing the most valuable type-strain genomes for metagenomic binning, comparative biology and taxonomic classification.</title>
        <authorList>
            <person name="Goeker M."/>
        </authorList>
    </citation>
    <scope>NUCLEOTIDE SEQUENCE [LARGE SCALE GENOMIC DNA]</scope>
    <source>
        <strain evidence="3 5">DSM 338</strain>
    </source>
</reference>
<feature type="domain" description="HTH cro/C1-type" evidence="1">
    <location>
        <begin position="7"/>
        <end position="59"/>
    </location>
</feature>
<dbReference type="CDD" id="cd00093">
    <property type="entry name" value="HTH_XRE"/>
    <property type="match status" value="1"/>
</dbReference>
<dbReference type="Proteomes" id="UP001245370">
    <property type="component" value="Unassembled WGS sequence"/>
</dbReference>
<dbReference type="SUPFAM" id="SSF47413">
    <property type="entry name" value="lambda repressor-like DNA-binding domains"/>
    <property type="match status" value="1"/>
</dbReference>
<organism evidence="2 4">
    <name type="scientific">Xanthobacter flavus</name>
    <dbReference type="NCBI Taxonomy" id="281"/>
    <lineage>
        <taxon>Bacteria</taxon>
        <taxon>Pseudomonadati</taxon>
        <taxon>Pseudomonadota</taxon>
        <taxon>Alphaproteobacteria</taxon>
        <taxon>Hyphomicrobiales</taxon>
        <taxon>Xanthobacteraceae</taxon>
        <taxon>Xanthobacter</taxon>
    </lineage>
</organism>
<dbReference type="AlphaFoldDB" id="A0A9W6CVD4"/>
<keyword evidence="5" id="KW-1185">Reference proteome</keyword>
<evidence type="ECO:0000313" key="5">
    <source>
        <dbReference type="Proteomes" id="UP001245370"/>
    </source>
</evidence>
<dbReference type="EMBL" id="JAVDPY010000008">
    <property type="protein sequence ID" value="MDR6335760.1"/>
    <property type="molecule type" value="Genomic_DNA"/>
</dbReference>
<comment type="caution">
    <text evidence="2">The sequence shown here is derived from an EMBL/GenBank/DDBJ whole genome shotgun (WGS) entry which is preliminary data.</text>
</comment>
<accession>A0A9W6CVD4</accession>
<dbReference type="Pfam" id="PF01381">
    <property type="entry name" value="HTH_3"/>
    <property type="match status" value="1"/>
</dbReference>
<dbReference type="Gene3D" id="1.10.260.40">
    <property type="entry name" value="lambda repressor-like DNA-binding domains"/>
    <property type="match status" value="1"/>
</dbReference>
<dbReference type="InterPro" id="IPR001387">
    <property type="entry name" value="Cro/C1-type_HTH"/>
</dbReference>